<evidence type="ECO:0000313" key="3">
    <source>
        <dbReference type="EMBL" id="KAE8162491.1"/>
    </source>
</evidence>
<evidence type="ECO:0000256" key="1">
    <source>
        <dbReference type="SAM" id="MobiDB-lite"/>
    </source>
</evidence>
<keyword evidence="3" id="KW-0436">Ligase</keyword>
<proteinExistence type="predicted"/>
<feature type="compositionally biased region" description="Basic and acidic residues" evidence="1">
    <location>
        <begin position="373"/>
        <end position="385"/>
    </location>
</feature>
<dbReference type="PANTHER" id="PTHR13360">
    <property type="entry name" value="ACTIVATING SIGNAL COINTEGRATOR 1 COMPLEX SUBUNIT 1"/>
    <property type="match status" value="1"/>
</dbReference>
<evidence type="ECO:0000313" key="4">
    <source>
        <dbReference type="Proteomes" id="UP000326950"/>
    </source>
</evidence>
<feature type="region of interest" description="Disordered" evidence="1">
    <location>
        <begin position="141"/>
        <end position="182"/>
    </location>
</feature>
<name>A0A5N6UX60_ASPTM</name>
<protein>
    <submittedName>
        <fullName evidence="3">AKAP7 2'5' RNA ligase-like domain-containing protein</fullName>
    </submittedName>
</protein>
<dbReference type="EMBL" id="ML738628">
    <property type="protein sequence ID" value="KAE8162491.1"/>
    <property type="molecule type" value="Genomic_DNA"/>
</dbReference>
<dbReference type="GO" id="GO:0006307">
    <property type="term" value="P:DNA alkylation repair"/>
    <property type="evidence" value="ECO:0007669"/>
    <property type="project" value="InterPro"/>
</dbReference>
<accession>A0A5N6UX60</accession>
<sequence>MIYPPPCTPLTRVTTSWPSTFIFFRSYHSKQWTTAMSDAKKKEKRPPLTHFLCLPLVNSTSLPQLESSLAAFKASIPRRALRYGAPEQPLIPDGALRPVGTLHLTLGVMSLPTKDRLSEAIEFFQSLDLVTMVREAEKIASARAQGRKRNAPLVSAAEQSSSSSAEEVAKSHGESPPSPFTVSLESLHALPRARAATVLHAAPVDPTARLYPFCELLRDKFLEAGFLLGDQKKEKDSQQTNDKSTEEAAVEEPSLLEEIPANVAEETARTSDKPISTQPVSNNSTASKPKIRPLLLHATVANTIYIRGRARGGGPQKGQNRKNQYTFDARDFLSHYRNYYVDGDRTTPRTTVVTTSGGGNEQDQLNGDLSENETSRSESEGDKSSNNRRPSNDATIANHQYPFVWAKDFPLETICICEMGAKKLDPEADEDGMNARLREKYLPVVERSLDFQSIGDGDGEGKMDASSDGSVGGGVNIR</sequence>
<feature type="domain" description="A-kinase anchor protein 7-like phosphoesterase" evidence="2">
    <location>
        <begin position="49"/>
        <end position="340"/>
    </location>
</feature>
<dbReference type="OrthoDB" id="277832at2759"/>
<dbReference type="InterPro" id="IPR019510">
    <property type="entry name" value="AKAP7-like_phosphoesterase"/>
</dbReference>
<dbReference type="Pfam" id="PF10469">
    <property type="entry name" value="AKAP7_NLS"/>
    <property type="match status" value="1"/>
</dbReference>
<gene>
    <name evidence="3" type="ORF">BDV40DRAFT_265161</name>
</gene>
<dbReference type="Proteomes" id="UP000326950">
    <property type="component" value="Unassembled WGS sequence"/>
</dbReference>
<feature type="region of interest" description="Disordered" evidence="1">
    <location>
        <begin position="341"/>
        <end position="394"/>
    </location>
</feature>
<dbReference type="Gene3D" id="3.90.1140.10">
    <property type="entry name" value="Cyclic phosphodiesterase"/>
    <property type="match status" value="1"/>
</dbReference>
<dbReference type="GO" id="GO:0016874">
    <property type="term" value="F:ligase activity"/>
    <property type="evidence" value="ECO:0007669"/>
    <property type="project" value="UniProtKB-KW"/>
</dbReference>
<dbReference type="InterPro" id="IPR009210">
    <property type="entry name" value="ASCC1"/>
</dbReference>
<organism evidence="3 4">
    <name type="scientific">Aspergillus tamarii</name>
    <dbReference type="NCBI Taxonomy" id="41984"/>
    <lineage>
        <taxon>Eukaryota</taxon>
        <taxon>Fungi</taxon>
        <taxon>Dikarya</taxon>
        <taxon>Ascomycota</taxon>
        <taxon>Pezizomycotina</taxon>
        <taxon>Eurotiomycetes</taxon>
        <taxon>Eurotiomycetidae</taxon>
        <taxon>Eurotiales</taxon>
        <taxon>Aspergillaceae</taxon>
        <taxon>Aspergillus</taxon>
        <taxon>Aspergillus subgen. Circumdati</taxon>
    </lineage>
</organism>
<dbReference type="AlphaFoldDB" id="A0A5N6UX60"/>
<dbReference type="PANTHER" id="PTHR13360:SF1">
    <property type="entry name" value="ACTIVATING SIGNAL COINTEGRATOR 1 COMPLEX SUBUNIT 1"/>
    <property type="match status" value="1"/>
</dbReference>
<feature type="compositionally biased region" description="Polar residues" evidence="1">
    <location>
        <begin position="273"/>
        <end position="287"/>
    </location>
</feature>
<reference evidence="3 4" key="1">
    <citation type="submission" date="2019-04" db="EMBL/GenBank/DDBJ databases">
        <title>Friends and foes A comparative genomics study of 23 Aspergillus species from section Flavi.</title>
        <authorList>
            <consortium name="DOE Joint Genome Institute"/>
            <person name="Kjaerbolling I."/>
            <person name="Vesth T."/>
            <person name="Frisvad J.C."/>
            <person name="Nybo J.L."/>
            <person name="Theobald S."/>
            <person name="Kildgaard S."/>
            <person name="Isbrandt T."/>
            <person name="Kuo A."/>
            <person name="Sato A."/>
            <person name="Lyhne E.K."/>
            <person name="Kogle M.E."/>
            <person name="Wiebenga A."/>
            <person name="Kun R.S."/>
            <person name="Lubbers R.J."/>
            <person name="Makela M.R."/>
            <person name="Barry K."/>
            <person name="Chovatia M."/>
            <person name="Clum A."/>
            <person name="Daum C."/>
            <person name="Haridas S."/>
            <person name="He G."/>
            <person name="LaButti K."/>
            <person name="Lipzen A."/>
            <person name="Mondo S."/>
            <person name="Riley R."/>
            <person name="Salamov A."/>
            <person name="Simmons B.A."/>
            <person name="Magnuson J.K."/>
            <person name="Henrissat B."/>
            <person name="Mortensen U.H."/>
            <person name="Larsen T.O."/>
            <person name="Devries R.P."/>
            <person name="Grigoriev I.V."/>
            <person name="Machida M."/>
            <person name="Baker S.E."/>
            <person name="Andersen M.R."/>
        </authorList>
    </citation>
    <scope>NUCLEOTIDE SEQUENCE [LARGE SCALE GENOMIC DNA]</scope>
    <source>
        <strain evidence="3 4">CBS 117626</strain>
    </source>
</reference>
<dbReference type="GO" id="GO:0006355">
    <property type="term" value="P:regulation of DNA-templated transcription"/>
    <property type="evidence" value="ECO:0007669"/>
    <property type="project" value="TreeGrafter"/>
</dbReference>
<feature type="region of interest" description="Disordered" evidence="1">
    <location>
        <begin position="232"/>
        <end position="293"/>
    </location>
</feature>
<keyword evidence="4" id="KW-1185">Reference proteome</keyword>
<evidence type="ECO:0000259" key="2">
    <source>
        <dbReference type="Pfam" id="PF10469"/>
    </source>
</evidence>
<feature type="region of interest" description="Disordered" evidence="1">
    <location>
        <begin position="452"/>
        <end position="478"/>
    </location>
</feature>
<dbReference type="GO" id="GO:0005634">
    <property type="term" value="C:nucleus"/>
    <property type="evidence" value="ECO:0007669"/>
    <property type="project" value="TreeGrafter"/>
</dbReference>
<feature type="compositionally biased region" description="Low complexity" evidence="1">
    <location>
        <begin position="155"/>
        <end position="166"/>
    </location>
</feature>